<dbReference type="SUPFAM" id="SSF51735">
    <property type="entry name" value="NAD(P)-binding Rossmann-fold domains"/>
    <property type="match status" value="1"/>
</dbReference>
<name>A0A178ZIC8_9EURO</name>
<evidence type="ECO:0000256" key="4">
    <source>
        <dbReference type="SAM" id="MobiDB-lite"/>
    </source>
</evidence>
<keyword evidence="6" id="KW-1185">Reference proteome</keyword>
<feature type="compositionally biased region" description="Pro residues" evidence="4">
    <location>
        <begin position="233"/>
        <end position="246"/>
    </location>
</feature>
<dbReference type="AlphaFoldDB" id="A0A178ZIC8"/>
<sequence length="358" mass="39013">MSPRLNWTPDSLPSLEGRTYVVTGGNTGIGRWTVHHLALHGATVYMTSRSAEKGASAISSITATIKETHPEVVDVEHRIHLVVMDLMSLRSVVAGAKRIRAECTQLHGLVNSAGIMATPYLLSEDGYESQWQTNYLAHWLLTQHLLPLLESTARTAPEGTVRVVNVTSVGHAATFKEGIRFEDTGLTHAFTFRRYAQSKLANILHANALHARYNSNNDNKPSSSVPASSSTPNNPPPSSSSSPPPHIWAISLHPGNINTQLNSRAWGGSTLAPILRCMGVYITPEQGSYNSLWAVAGSDITRDMSGGYFVPVAERKAPSKLAQDPDGTLARKLWDWTEKEMREKGFLDGIDENGENAI</sequence>
<dbReference type="STRING" id="1367422.A0A178ZIC8"/>
<feature type="compositionally biased region" description="Low complexity" evidence="4">
    <location>
        <begin position="221"/>
        <end position="232"/>
    </location>
</feature>
<dbReference type="Pfam" id="PF00106">
    <property type="entry name" value="adh_short"/>
    <property type="match status" value="1"/>
</dbReference>
<evidence type="ECO:0000256" key="3">
    <source>
        <dbReference type="ARBA" id="ARBA00023002"/>
    </source>
</evidence>
<keyword evidence="2" id="KW-0521">NADP</keyword>
<evidence type="ECO:0000313" key="5">
    <source>
        <dbReference type="EMBL" id="OAP59206.1"/>
    </source>
</evidence>
<comment type="caution">
    <text evidence="5">The sequence shown here is derived from an EMBL/GenBank/DDBJ whole genome shotgun (WGS) entry which is preliminary data.</text>
</comment>
<reference evidence="5 6" key="1">
    <citation type="submission" date="2016-04" db="EMBL/GenBank/DDBJ databases">
        <title>Draft genome of Fonsecaea erecta CBS 125763.</title>
        <authorList>
            <person name="Weiss V.A."/>
            <person name="Vicente V.A."/>
            <person name="Raittz R.T."/>
            <person name="Moreno L.F."/>
            <person name="De Souza E.M."/>
            <person name="Pedrosa F.O."/>
            <person name="Steffens M.B."/>
            <person name="Faoro H."/>
            <person name="Tadra-Sfeir M.Z."/>
            <person name="Najafzadeh M.J."/>
            <person name="Felipe M.S."/>
            <person name="Teixeira M."/>
            <person name="Sun J."/>
            <person name="Xi L."/>
            <person name="Gomes R."/>
            <person name="De Azevedo C.M."/>
            <person name="Salgado C.G."/>
            <person name="Da Silva M.B."/>
            <person name="Nascimento M.F."/>
            <person name="Queiroz-Telles F."/>
            <person name="Attili D.S."/>
            <person name="Gorbushina A."/>
        </authorList>
    </citation>
    <scope>NUCLEOTIDE SEQUENCE [LARGE SCALE GENOMIC DNA]</scope>
    <source>
        <strain evidence="5 6">CBS 125763</strain>
    </source>
</reference>
<protein>
    <recommendedName>
        <fullName evidence="7">NAD(P)-binding protein</fullName>
    </recommendedName>
</protein>
<evidence type="ECO:0000313" key="6">
    <source>
        <dbReference type="Proteomes" id="UP000078343"/>
    </source>
</evidence>
<organism evidence="5 6">
    <name type="scientific">Fonsecaea erecta</name>
    <dbReference type="NCBI Taxonomy" id="1367422"/>
    <lineage>
        <taxon>Eukaryota</taxon>
        <taxon>Fungi</taxon>
        <taxon>Dikarya</taxon>
        <taxon>Ascomycota</taxon>
        <taxon>Pezizomycotina</taxon>
        <taxon>Eurotiomycetes</taxon>
        <taxon>Chaetothyriomycetidae</taxon>
        <taxon>Chaetothyriales</taxon>
        <taxon>Herpotrichiellaceae</taxon>
        <taxon>Fonsecaea</taxon>
    </lineage>
</organism>
<accession>A0A178ZIC8</accession>
<evidence type="ECO:0008006" key="7">
    <source>
        <dbReference type="Google" id="ProtNLM"/>
    </source>
</evidence>
<keyword evidence="3" id="KW-0560">Oxidoreductase</keyword>
<dbReference type="GeneID" id="30010672"/>
<dbReference type="RefSeq" id="XP_018692573.1">
    <property type="nucleotide sequence ID" value="XM_018838013.1"/>
</dbReference>
<dbReference type="PANTHER" id="PTHR24320">
    <property type="entry name" value="RETINOL DEHYDROGENASE"/>
    <property type="match status" value="1"/>
</dbReference>
<dbReference type="PANTHER" id="PTHR24320:SF282">
    <property type="entry name" value="WW DOMAIN-CONTAINING OXIDOREDUCTASE"/>
    <property type="match status" value="1"/>
</dbReference>
<gene>
    <name evidence="5" type="ORF">AYL99_06504</name>
</gene>
<dbReference type="GO" id="GO:0016491">
    <property type="term" value="F:oxidoreductase activity"/>
    <property type="evidence" value="ECO:0007669"/>
    <property type="project" value="UniProtKB-KW"/>
</dbReference>
<feature type="region of interest" description="Disordered" evidence="4">
    <location>
        <begin position="214"/>
        <end position="247"/>
    </location>
</feature>
<dbReference type="Proteomes" id="UP000078343">
    <property type="component" value="Unassembled WGS sequence"/>
</dbReference>
<dbReference type="InterPro" id="IPR002347">
    <property type="entry name" value="SDR_fam"/>
</dbReference>
<dbReference type="EMBL" id="LVYI01000005">
    <property type="protein sequence ID" value="OAP59206.1"/>
    <property type="molecule type" value="Genomic_DNA"/>
</dbReference>
<dbReference type="Gene3D" id="3.40.50.720">
    <property type="entry name" value="NAD(P)-binding Rossmann-like Domain"/>
    <property type="match status" value="1"/>
</dbReference>
<dbReference type="OrthoDB" id="191139at2759"/>
<comment type="similarity">
    <text evidence="1">Belongs to the short-chain dehydrogenases/reductases (SDR) family.</text>
</comment>
<dbReference type="InterPro" id="IPR036291">
    <property type="entry name" value="NAD(P)-bd_dom_sf"/>
</dbReference>
<dbReference type="PRINTS" id="PR00081">
    <property type="entry name" value="GDHRDH"/>
</dbReference>
<proteinExistence type="inferred from homology"/>
<evidence type="ECO:0000256" key="2">
    <source>
        <dbReference type="ARBA" id="ARBA00022857"/>
    </source>
</evidence>
<evidence type="ECO:0000256" key="1">
    <source>
        <dbReference type="ARBA" id="ARBA00006484"/>
    </source>
</evidence>